<name>A0ABW2ZR34_9MICO</name>
<evidence type="ECO:0000313" key="1">
    <source>
        <dbReference type="EMBL" id="MFD0781104.1"/>
    </source>
</evidence>
<protein>
    <submittedName>
        <fullName evidence="1">Uncharacterized protein</fullName>
    </submittedName>
</protein>
<organism evidence="1 2">
    <name type="scientific">Microbacterium koreense</name>
    <dbReference type="NCBI Taxonomy" id="323761"/>
    <lineage>
        <taxon>Bacteria</taxon>
        <taxon>Bacillati</taxon>
        <taxon>Actinomycetota</taxon>
        <taxon>Actinomycetes</taxon>
        <taxon>Micrococcales</taxon>
        <taxon>Microbacteriaceae</taxon>
        <taxon>Microbacterium</taxon>
    </lineage>
</organism>
<sequence>MSARKPWTVEADYPGKKTLTEAEATSHLRHGPKLAWFMPWLRETPLRFLGMRKRGGYGYAHVSGGSEGPYKIDVRTFWDEEGLRWGLDTLHGLRGHCTDDCDGLYYWTPDTVVSGPVIRP</sequence>
<comment type="caution">
    <text evidence="1">The sequence shown here is derived from an EMBL/GenBank/DDBJ whole genome shotgun (WGS) entry which is preliminary data.</text>
</comment>
<proteinExistence type="predicted"/>
<reference evidence="2" key="1">
    <citation type="journal article" date="2019" name="Int. J. Syst. Evol. Microbiol.">
        <title>The Global Catalogue of Microorganisms (GCM) 10K type strain sequencing project: providing services to taxonomists for standard genome sequencing and annotation.</title>
        <authorList>
            <consortium name="The Broad Institute Genomics Platform"/>
            <consortium name="The Broad Institute Genome Sequencing Center for Infectious Disease"/>
            <person name="Wu L."/>
            <person name="Ma J."/>
        </authorList>
    </citation>
    <scope>NUCLEOTIDE SEQUENCE [LARGE SCALE GENOMIC DNA]</scope>
    <source>
        <strain evidence="2">CCUG 50754</strain>
    </source>
</reference>
<keyword evidence="2" id="KW-1185">Reference proteome</keyword>
<gene>
    <name evidence="1" type="ORF">ACFQZV_07295</name>
</gene>
<dbReference type="RefSeq" id="WP_378750224.1">
    <property type="nucleotide sequence ID" value="NZ_JBHSSV010000002.1"/>
</dbReference>
<dbReference type="EMBL" id="JBHTIM010000001">
    <property type="protein sequence ID" value="MFD0781104.1"/>
    <property type="molecule type" value="Genomic_DNA"/>
</dbReference>
<evidence type="ECO:0000313" key="2">
    <source>
        <dbReference type="Proteomes" id="UP001597042"/>
    </source>
</evidence>
<dbReference type="Proteomes" id="UP001597042">
    <property type="component" value="Unassembled WGS sequence"/>
</dbReference>
<accession>A0ABW2ZR34</accession>